<feature type="domain" description="Leucine-rich repeat-containing N-terminal plant-type" evidence="4">
    <location>
        <begin position="141"/>
        <end position="183"/>
    </location>
</feature>
<keyword evidence="3" id="KW-0472">Membrane</keyword>
<dbReference type="PROSITE" id="PS51450">
    <property type="entry name" value="LRR"/>
    <property type="match status" value="1"/>
</dbReference>
<dbReference type="GO" id="GO:0016301">
    <property type="term" value="F:kinase activity"/>
    <property type="evidence" value="ECO:0007669"/>
    <property type="project" value="UniProtKB-KW"/>
</dbReference>
<keyword evidence="6" id="KW-0675">Receptor</keyword>
<dbReference type="Pfam" id="PF08263">
    <property type="entry name" value="LRRNT_2"/>
    <property type="match status" value="1"/>
</dbReference>
<dbReference type="Proteomes" id="UP001652623">
    <property type="component" value="Chromosome 3"/>
</dbReference>
<dbReference type="InterPro" id="IPR032675">
    <property type="entry name" value="LRR_dom_sf"/>
</dbReference>
<dbReference type="PRINTS" id="PR00019">
    <property type="entry name" value="LEURICHRPT"/>
</dbReference>
<feature type="transmembrane region" description="Helical" evidence="3">
    <location>
        <begin position="12"/>
        <end position="31"/>
    </location>
</feature>
<keyword evidence="6" id="KW-0808">Transferase</keyword>
<keyword evidence="1" id="KW-0433">Leucine-rich repeat</keyword>
<dbReference type="PANTHER" id="PTHR48065">
    <property type="entry name" value="OS10G0469600 PROTEIN"/>
    <property type="match status" value="1"/>
</dbReference>
<keyword evidence="5" id="KW-1185">Reference proteome</keyword>
<evidence type="ECO:0000256" key="1">
    <source>
        <dbReference type="ARBA" id="ARBA00022614"/>
    </source>
</evidence>
<evidence type="ECO:0000259" key="4">
    <source>
        <dbReference type="Pfam" id="PF08263"/>
    </source>
</evidence>
<dbReference type="InterPro" id="IPR001611">
    <property type="entry name" value="Leu-rich_rpt"/>
</dbReference>
<dbReference type="InterPro" id="IPR013210">
    <property type="entry name" value="LRR_N_plant-typ"/>
</dbReference>
<organism evidence="5 6">
    <name type="scientific">Ziziphus jujuba</name>
    <name type="common">Chinese jujube</name>
    <name type="synonym">Ziziphus sativa</name>
    <dbReference type="NCBI Taxonomy" id="326968"/>
    <lineage>
        <taxon>Eukaryota</taxon>
        <taxon>Viridiplantae</taxon>
        <taxon>Streptophyta</taxon>
        <taxon>Embryophyta</taxon>
        <taxon>Tracheophyta</taxon>
        <taxon>Spermatophyta</taxon>
        <taxon>Magnoliopsida</taxon>
        <taxon>eudicotyledons</taxon>
        <taxon>Gunneridae</taxon>
        <taxon>Pentapetalae</taxon>
        <taxon>rosids</taxon>
        <taxon>fabids</taxon>
        <taxon>Rosales</taxon>
        <taxon>Rhamnaceae</taxon>
        <taxon>Paliureae</taxon>
        <taxon>Ziziphus</taxon>
    </lineage>
</organism>
<keyword evidence="3" id="KW-0812">Transmembrane</keyword>
<name>A0ABM3IPT1_ZIZJJ</name>
<evidence type="ECO:0000313" key="6">
    <source>
        <dbReference type="RefSeq" id="XP_048332978.2"/>
    </source>
</evidence>
<accession>A0ABM3IPT1</accession>
<reference evidence="6" key="1">
    <citation type="submission" date="2025-08" db="UniProtKB">
        <authorList>
            <consortium name="RefSeq"/>
        </authorList>
    </citation>
    <scope>IDENTIFICATION</scope>
    <source>
        <tissue evidence="6">Seedling</tissue>
    </source>
</reference>
<evidence type="ECO:0000313" key="5">
    <source>
        <dbReference type="Proteomes" id="UP001652623"/>
    </source>
</evidence>
<keyword evidence="2" id="KW-0677">Repeat</keyword>
<feature type="transmembrane region" description="Helical" evidence="3">
    <location>
        <begin position="637"/>
        <end position="658"/>
    </location>
</feature>
<gene>
    <name evidence="6" type="primary">LOC107433508</name>
</gene>
<evidence type="ECO:0000256" key="2">
    <source>
        <dbReference type="ARBA" id="ARBA00022737"/>
    </source>
</evidence>
<dbReference type="PANTHER" id="PTHR48065:SF11">
    <property type="entry name" value="OS11G0213300 PROTEIN"/>
    <property type="match status" value="1"/>
</dbReference>
<dbReference type="Pfam" id="PF00560">
    <property type="entry name" value="LRR_1"/>
    <property type="match status" value="7"/>
</dbReference>
<dbReference type="SUPFAM" id="SSF52058">
    <property type="entry name" value="L domain-like"/>
    <property type="match status" value="2"/>
</dbReference>
<evidence type="ECO:0000256" key="3">
    <source>
        <dbReference type="SAM" id="Phobius"/>
    </source>
</evidence>
<keyword evidence="6" id="KW-0418">Kinase</keyword>
<dbReference type="RefSeq" id="XP_048332978.2">
    <property type="nucleotide sequence ID" value="XM_048477021.2"/>
</dbReference>
<dbReference type="GeneID" id="107433508"/>
<protein>
    <submittedName>
        <fullName evidence="6">Leucine-rich repeat receptor protein kinase EMS1</fullName>
    </submittedName>
</protein>
<sequence length="676" mass="75712">MAKKKCSSCWASLPRCLIYSILISFLFFRIISNSVSHATLGIPLLWIITKDQALAITDFHGYFVRPLIFDNIPEPRLLYNIITNEISTLQLIILLEEYGTCSGNIISLNVIRDGESSNSCIKVKELASDSGVGSLEINCIDAERRALLKFKDNLISYNNDTLSSWGYEEEKKDCCSWDGIGCDNITGHVIMLNLSHLQLSTRGSIPNSLGNMTLLTHLNLRYNYFMGLILETFANLEILTYLDLSGNKLNGSILVIFENMTSSLIYLALDSNKNMIALVYLELQFNKPNSILETIGDMISLEHLDIGFNKLEGEIPKSIWNICSLRTLSLPVNNLGGELPELSRSSSMCTNHSLETLYLLHNKIMGLFPYRSLFSFLRSLDLSSDQISGHLHPSIGKVPTFIGSLTHMQTLRLTNNKFIGEIPLSLKKCIELILKCVKNVRATRSGNANGNSTTIEHLYNSYTTSISSGRSYYTDQIQVIWKGILSDYGNTLRLVKSIDLSSYMLNGEIPTEIIEPIALISFNLSRNNLSGQLPQHIGYLKSLDSLNLSSNHFSRQIPPSLALIDRLSVLNLSNNNLSRKIPTGTQLQSFDANAYMGNIGLCESRLSKRCPREEEPVAPSESTAEIDYKDEFIRGGFYLSLGIGFVVGFLGLCGTLFFNKSWRFAYFKFLNHFTNL</sequence>
<keyword evidence="3" id="KW-1133">Transmembrane helix</keyword>
<dbReference type="Gene3D" id="3.80.10.10">
    <property type="entry name" value="Ribonuclease Inhibitor"/>
    <property type="match status" value="2"/>
</dbReference>
<proteinExistence type="predicted"/>